<keyword evidence="2" id="KW-0645">Protease</keyword>
<evidence type="ECO:0000313" key="6">
    <source>
        <dbReference type="EMBL" id="KAL3098212.1"/>
    </source>
</evidence>
<evidence type="ECO:0000256" key="1">
    <source>
        <dbReference type="ARBA" id="ARBA00009136"/>
    </source>
</evidence>
<evidence type="ECO:0000313" key="7">
    <source>
        <dbReference type="Proteomes" id="UP001620645"/>
    </source>
</evidence>
<evidence type="ECO:0000259" key="5">
    <source>
        <dbReference type="Pfam" id="PF09668"/>
    </source>
</evidence>
<sequence length="147" mass="16683">MTAFLYIRMKANDCPLIAFVRSGCTTSFISESFARKANLLGNIDRSNREKIPIPIGAGGKVLGWVNDVQIRIDELNLQFVYRLGVMEDKHLPIYCKKKFDMLLATDLLYDVGLDLHFGKGRFAVSRKGKMVKALTVEQIQSEMEDTY</sequence>
<dbReference type="Gene3D" id="2.40.70.10">
    <property type="entry name" value="Acid Proteases"/>
    <property type="match status" value="1"/>
</dbReference>
<name>A0ABD2K5P5_HETSC</name>
<gene>
    <name evidence="6" type="ORF">niasHS_002048</name>
</gene>
<dbReference type="AlphaFoldDB" id="A0ABD2K5P5"/>
<feature type="domain" description="Aspartic peptidase DDI1-type" evidence="5">
    <location>
        <begin position="4"/>
        <end position="92"/>
    </location>
</feature>
<organism evidence="6 7">
    <name type="scientific">Heterodera schachtii</name>
    <name type="common">Sugarbeet cyst nematode worm</name>
    <name type="synonym">Tylenchus schachtii</name>
    <dbReference type="NCBI Taxonomy" id="97005"/>
    <lineage>
        <taxon>Eukaryota</taxon>
        <taxon>Metazoa</taxon>
        <taxon>Ecdysozoa</taxon>
        <taxon>Nematoda</taxon>
        <taxon>Chromadorea</taxon>
        <taxon>Rhabditida</taxon>
        <taxon>Tylenchina</taxon>
        <taxon>Tylenchomorpha</taxon>
        <taxon>Tylenchoidea</taxon>
        <taxon>Heteroderidae</taxon>
        <taxon>Heteroderinae</taxon>
        <taxon>Heterodera</taxon>
    </lineage>
</organism>
<keyword evidence="4" id="KW-0378">Hydrolase</keyword>
<comment type="similarity">
    <text evidence="1">Belongs to the DDI1 family.</text>
</comment>
<dbReference type="PANTHER" id="PTHR12917:SF1">
    <property type="entry name" value="AT13091P"/>
    <property type="match status" value="1"/>
</dbReference>
<dbReference type="EMBL" id="JBICCN010000051">
    <property type="protein sequence ID" value="KAL3098212.1"/>
    <property type="molecule type" value="Genomic_DNA"/>
</dbReference>
<dbReference type="PANTHER" id="PTHR12917">
    <property type="entry name" value="ASPARTYL PROTEASE DDI-RELATED"/>
    <property type="match status" value="1"/>
</dbReference>
<dbReference type="Proteomes" id="UP001620645">
    <property type="component" value="Unassembled WGS sequence"/>
</dbReference>
<dbReference type="Pfam" id="PF09668">
    <property type="entry name" value="Asp_protease"/>
    <property type="match status" value="1"/>
</dbReference>
<evidence type="ECO:0000256" key="3">
    <source>
        <dbReference type="ARBA" id="ARBA00022750"/>
    </source>
</evidence>
<dbReference type="InterPro" id="IPR021109">
    <property type="entry name" value="Peptidase_aspartic_dom_sf"/>
</dbReference>
<protein>
    <recommendedName>
        <fullName evidence="5">Aspartic peptidase DDI1-type domain-containing protein</fullName>
    </recommendedName>
</protein>
<dbReference type="GO" id="GO:0004190">
    <property type="term" value="F:aspartic-type endopeptidase activity"/>
    <property type="evidence" value="ECO:0007669"/>
    <property type="project" value="UniProtKB-KW"/>
</dbReference>
<keyword evidence="7" id="KW-1185">Reference proteome</keyword>
<evidence type="ECO:0000256" key="2">
    <source>
        <dbReference type="ARBA" id="ARBA00022670"/>
    </source>
</evidence>
<evidence type="ECO:0000256" key="4">
    <source>
        <dbReference type="ARBA" id="ARBA00022801"/>
    </source>
</evidence>
<dbReference type="GO" id="GO:0006508">
    <property type="term" value="P:proteolysis"/>
    <property type="evidence" value="ECO:0007669"/>
    <property type="project" value="UniProtKB-KW"/>
</dbReference>
<accession>A0ABD2K5P5</accession>
<comment type="caution">
    <text evidence="6">The sequence shown here is derived from an EMBL/GenBank/DDBJ whole genome shotgun (WGS) entry which is preliminary data.</text>
</comment>
<keyword evidence="3" id="KW-0064">Aspartyl protease</keyword>
<dbReference type="InterPro" id="IPR019103">
    <property type="entry name" value="Peptidase_aspartic_DDI1-type"/>
</dbReference>
<reference evidence="6 7" key="1">
    <citation type="submission" date="2024-10" db="EMBL/GenBank/DDBJ databases">
        <authorList>
            <person name="Kim D."/>
        </authorList>
    </citation>
    <scope>NUCLEOTIDE SEQUENCE [LARGE SCALE GENOMIC DNA]</scope>
    <source>
        <strain evidence="6">Taebaek</strain>
    </source>
</reference>
<proteinExistence type="inferred from homology"/>